<sequence>MKIKKRFGAAVLAAIAAGICWGQAVFAGEQIIYDETLNNVYQNGDLGTTWWGNLTGNSKYMSGECWGSSYGSEGWCSDGEDGALIFHTKEGAAGETENYISKRVMAETLPDNSTIEFSIDLTTAPKPKSGSEQIKFGLSFADASAYVFMLQTSPMKDLEIGFASTTTWPFTAKEFDRDPDQMKMEYGKDYTVKIILKPTQNQSCKFIAELYSGGSKLATGIIDEYPVLTMESMKNLQEILICSTTKSEITESEPVITLKRVTITAQYDDVLPKAELYPADKAVDVEVDTNCYMQFEIPVQPISAENVTISGADGAAVTAVEMQGNKRADFKLTGLKGNTVYTMHVQNVQACNAEKTFDYTWSFTTGGAVEFGKPYFGLAQSVLEQDMKKLNLSAVTEVTDPLYTGGEGWAVTDMADKDTCYRVAEDGYLWIRARLGKDQASVNSLQHKFTPVQDGETLELSTVLKLTGYQNDQTEASLRLLGPNIDYTILRLNARWDGYELSALSKDQVAGAWVEENGTGTKLLSRGYWHLDDGSAGLDGEVALHLKMRPDGDNYILEVTLKGTKEYTASRTISAEEAKQIDTLGLYSSGHNLTQEADYLAVRQISAVKTRGNEGMQPGENIAYIDYYNLDASTPFDADILIVEHRPDIDGGYGLVQNVTVVSQKEVSGANGKIECPFTLTDAGSVVDFYVLNSIDSGILLAEGASLSAQ</sequence>
<keyword evidence="5" id="KW-1185">Reference proteome</keyword>
<dbReference type="Pfam" id="PF13205">
    <property type="entry name" value="Big_5"/>
    <property type="match status" value="1"/>
</dbReference>
<dbReference type="Proteomes" id="UP000806542">
    <property type="component" value="Unassembled WGS sequence"/>
</dbReference>
<protein>
    <submittedName>
        <fullName evidence="4">Ig-like domain-containing protein</fullName>
    </submittedName>
</protein>
<gene>
    <name evidence="4" type="ORF">INF28_01565</name>
</gene>
<dbReference type="Gene3D" id="2.60.40.1220">
    <property type="match status" value="1"/>
</dbReference>
<evidence type="ECO:0000313" key="5">
    <source>
        <dbReference type="Proteomes" id="UP000806542"/>
    </source>
</evidence>
<dbReference type="InterPro" id="IPR014755">
    <property type="entry name" value="Cu-Rt/internalin_Ig-like"/>
</dbReference>
<feature type="chain" id="PRO_5039087101" evidence="2">
    <location>
        <begin position="28"/>
        <end position="710"/>
    </location>
</feature>
<organism evidence="4 5">
    <name type="scientific">Ructibacterium gallinarum</name>
    <dbReference type="NCBI Taxonomy" id="2779355"/>
    <lineage>
        <taxon>Bacteria</taxon>
        <taxon>Bacillati</taxon>
        <taxon>Bacillota</taxon>
        <taxon>Clostridia</taxon>
        <taxon>Eubacteriales</taxon>
        <taxon>Oscillospiraceae</taxon>
        <taxon>Ructibacterium</taxon>
    </lineage>
</organism>
<feature type="signal peptide" evidence="2">
    <location>
        <begin position="1"/>
        <end position="27"/>
    </location>
</feature>
<feature type="domain" description="SbsA Ig-like" evidence="3">
    <location>
        <begin position="276"/>
        <end position="365"/>
    </location>
</feature>
<dbReference type="InterPro" id="IPR032812">
    <property type="entry name" value="SbsA_Ig"/>
</dbReference>
<reference evidence="4" key="1">
    <citation type="submission" date="2020-10" db="EMBL/GenBank/DDBJ databases">
        <title>ChiBAC.</title>
        <authorList>
            <person name="Zenner C."/>
            <person name="Hitch T.C.A."/>
            <person name="Clavel T."/>
        </authorList>
    </citation>
    <scope>NUCLEOTIDE SEQUENCE</scope>
    <source>
        <strain evidence="4">DSM 107454</strain>
    </source>
</reference>
<dbReference type="RefSeq" id="WP_226391720.1">
    <property type="nucleotide sequence ID" value="NZ_JADCKB010000002.1"/>
</dbReference>
<accession>A0A9D5LYD6</accession>
<keyword evidence="1 2" id="KW-0732">Signal</keyword>
<dbReference type="EMBL" id="JADCKB010000002">
    <property type="protein sequence ID" value="MBE5039157.1"/>
    <property type="molecule type" value="Genomic_DNA"/>
</dbReference>
<evidence type="ECO:0000256" key="1">
    <source>
        <dbReference type="ARBA" id="ARBA00022729"/>
    </source>
</evidence>
<evidence type="ECO:0000313" key="4">
    <source>
        <dbReference type="EMBL" id="MBE5039157.1"/>
    </source>
</evidence>
<name>A0A9D5LYD6_9FIRM</name>
<evidence type="ECO:0000259" key="3">
    <source>
        <dbReference type="Pfam" id="PF13205"/>
    </source>
</evidence>
<comment type="caution">
    <text evidence="4">The sequence shown here is derived from an EMBL/GenBank/DDBJ whole genome shotgun (WGS) entry which is preliminary data.</text>
</comment>
<dbReference type="AlphaFoldDB" id="A0A9D5LYD6"/>
<proteinExistence type="predicted"/>
<evidence type="ECO:0000256" key="2">
    <source>
        <dbReference type="SAM" id="SignalP"/>
    </source>
</evidence>